<dbReference type="GO" id="GO:0004553">
    <property type="term" value="F:hydrolase activity, hydrolyzing O-glycosyl compounds"/>
    <property type="evidence" value="ECO:0007669"/>
    <property type="project" value="InterPro"/>
</dbReference>
<dbReference type="Pfam" id="PF06725">
    <property type="entry name" value="3D"/>
    <property type="match status" value="1"/>
</dbReference>
<evidence type="ECO:0000256" key="3">
    <source>
        <dbReference type="SAM" id="SignalP"/>
    </source>
</evidence>
<dbReference type="EMBL" id="CYZX01000006">
    <property type="protein sequence ID" value="CUO22595.1"/>
    <property type="molecule type" value="Genomic_DNA"/>
</dbReference>
<dbReference type="PANTHER" id="PTHR39160:SF4">
    <property type="entry name" value="RESUSCITATION-PROMOTING FACTOR RPFB"/>
    <property type="match status" value="1"/>
</dbReference>
<evidence type="ECO:0000259" key="5">
    <source>
        <dbReference type="Pfam" id="PF24568"/>
    </source>
</evidence>
<feature type="domain" description="3D" evidence="4">
    <location>
        <begin position="320"/>
        <end position="380"/>
    </location>
</feature>
<evidence type="ECO:0000259" key="4">
    <source>
        <dbReference type="Pfam" id="PF06725"/>
    </source>
</evidence>
<feature type="coiled-coil region" evidence="2">
    <location>
        <begin position="33"/>
        <end position="102"/>
    </location>
</feature>
<dbReference type="GO" id="GO:0009254">
    <property type="term" value="P:peptidoglycan turnover"/>
    <property type="evidence" value="ECO:0007669"/>
    <property type="project" value="InterPro"/>
</dbReference>
<proteinExistence type="predicted"/>
<accession>A0A174DF04</accession>
<dbReference type="RefSeq" id="WP_070205659.1">
    <property type="nucleotide sequence ID" value="NZ_CABIXQ010000006.1"/>
</dbReference>
<dbReference type="GO" id="GO:0019867">
    <property type="term" value="C:outer membrane"/>
    <property type="evidence" value="ECO:0007669"/>
    <property type="project" value="InterPro"/>
</dbReference>
<name>A0A174DF04_9CLOT</name>
<gene>
    <name evidence="6" type="primary">yocH_2</name>
    <name evidence="6" type="ORF">ERS852471_01178</name>
</gene>
<feature type="coiled-coil region" evidence="2">
    <location>
        <begin position="146"/>
        <end position="208"/>
    </location>
</feature>
<protein>
    <submittedName>
        <fullName evidence="6">Cell wall-binding protein</fullName>
    </submittedName>
</protein>
<dbReference type="PANTHER" id="PTHR39160">
    <property type="entry name" value="CELL WALL-BINDING PROTEIN YOCH"/>
    <property type="match status" value="1"/>
</dbReference>
<dbReference type="CDD" id="cd22786">
    <property type="entry name" value="DPBB_YuiC-like"/>
    <property type="match status" value="1"/>
</dbReference>
<evidence type="ECO:0000256" key="1">
    <source>
        <dbReference type="ARBA" id="ARBA00022729"/>
    </source>
</evidence>
<dbReference type="SUPFAM" id="SSF50685">
    <property type="entry name" value="Barwin-like endoglucanases"/>
    <property type="match status" value="1"/>
</dbReference>
<dbReference type="Proteomes" id="UP000095594">
    <property type="component" value="Unassembled WGS sequence"/>
</dbReference>
<dbReference type="Pfam" id="PF24568">
    <property type="entry name" value="CC_PcsB"/>
    <property type="match status" value="1"/>
</dbReference>
<keyword evidence="1 3" id="KW-0732">Signal</keyword>
<dbReference type="InterPro" id="IPR057309">
    <property type="entry name" value="PcsB_CC"/>
</dbReference>
<evidence type="ECO:0000313" key="7">
    <source>
        <dbReference type="Proteomes" id="UP000095594"/>
    </source>
</evidence>
<dbReference type="Gene3D" id="6.10.250.3150">
    <property type="match status" value="1"/>
</dbReference>
<dbReference type="AlphaFoldDB" id="A0A174DF04"/>
<feature type="signal peptide" evidence="3">
    <location>
        <begin position="1"/>
        <end position="26"/>
    </location>
</feature>
<feature type="domain" description="Peptidoglycan hydrolase PcsB coiled-coil" evidence="5">
    <location>
        <begin position="93"/>
        <end position="162"/>
    </location>
</feature>
<keyword evidence="2" id="KW-0175">Coiled coil</keyword>
<feature type="chain" id="PRO_5008019966" evidence="3">
    <location>
        <begin position="27"/>
        <end position="386"/>
    </location>
</feature>
<dbReference type="InterPro" id="IPR036908">
    <property type="entry name" value="RlpA-like_sf"/>
</dbReference>
<dbReference type="InterPro" id="IPR051933">
    <property type="entry name" value="Resuscitation_pf_RpfB"/>
</dbReference>
<evidence type="ECO:0000313" key="6">
    <source>
        <dbReference type="EMBL" id="CUO22595.1"/>
    </source>
</evidence>
<organism evidence="6 7">
    <name type="scientific">Clostridium disporicum</name>
    <dbReference type="NCBI Taxonomy" id="84024"/>
    <lineage>
        <taxon>Bacteria</taxon>
        <taxon>Bacillati</taxon>
        <taxon>Bacillota</taxon>
        <taxon>Clostridia</taxon>
        <taxon>Eubacteriales</taxon>
        <taxon>Clostridiaceae</taxon>
        <taxon>Clostridium</taxon>
    </lineage>
</organism>
<evidence type="ECO:0000256" key="2">
    <source>
        <dbReference type="SAM" id="Coils"/>
    </source>
</evidence>
<reference evidence="6 7" key="1">
    <citation type="submission" date="2015-09" db="EMBL/GenBank/DDBJ databases">
        <authorList>
            <consortium name="Pathogen Informatics"/>
        </authorList>
    </citation>
    <scope>NUCLEOTIDE SEQUENCE [LARGE SCALE GENOMIC DNA]</scope>
    <source>
        <strain evidence="6 7">2789STDY5834856</strain>
    </source>
</reference>
<dbReference type="InterPro" id="IPR010611">
    <property type="entry name" value="3D_dom"/>
</dbReference>
<sequence length="386" mass="42730">MNKELKLIASALALCVTFNVSFPVMAAPENTSIDQHKVKYQELNTEIKQINEKISSLDVEIEEINQNLEENNRKIEDTKIEIENTKNLLIQNEKEMDEAQNKLNIRVRSLYKSNLTSNIILFVLNSESFSDLFNRIHSVSKIISLDKELMKDIDEKKEKLEQTSESLKKNEDELNSLNEEISKDLAEVESKKSEQQSALNELNEQKNEVFAIIEANEKTLVEHPLSIINSSTSSISQIQDAVNTLEGLLPQLTSSYVIGLAQDGIYQGNVIIEEANTPPVAPPSLDEDGKATYQMESTAYTGGGITAIGLKPIHNPNGISTVAVDPNVIPLGSKVHVSGYGVAIASDTGGAIKGNIVDVYFNTHSECVSWGRRQVEVTILAYPGEW</sequence>
<dbReference type="Gene3D" id="2.40.40.10">
    <property type="entry name" value="RlpA-like domain"/>
    <property type="match status" value="1"/>
</dbReference>